<proteinExistence type="predicted"/>
<keyword evidence="1" id="KW-0175">Coiled coil</keyword>
<dbReference type="RefSeq" id="WP_166102939.1">
    <property type="nucleotide sequence ID" value="NZ_JAADJT010000005.1"/>
</dbReference>
<feature type="region of interest" description="Disordered" evidence="2">
    <location>
        <begin position="301"/>
        <end position="326"/>
    </location>
</feature>
<feature type="coiled-coil region" evidence="1">
    <location>
        <begin position="611"/>
        <end position="638"/>
    </location>
</feature>
<name>A0ABX0FK97_9BURK</name>
<protein>
    <submittedName>
        <fullName evidence="3">DUF1631 domain-containing protein</fullName>
    </submittedName>
</protein>
<dbReference type="EMBL" id="JAADJT010000005">
    <property type="protein sequence ID" value="NGZ84987.1"/>
    <property type="molecule type" value="Genomic_DNA"/>
</dbReference>
<dbReference type="Proteomes" id="UP000666369">
    <property type="component" value="Unassembled WGS sequence"/>
</dbReference>
<accession>A0ABX0FK97</accession>
<evidence type="ECO:0000313" key="3">
    <source>
        <dbReference type="EMBL" id="NGZ84987.1"/>
    </source>
</evidence>
<feature type="compositionally biased region" description="Low complexity" evidence="2">
    <location>
        <begin position="317"/>
        <end position="326"/>
    </location>
</feature>
<sequence length="921" mass="96592">MVATPTTQASPNKTVTPRHALLEELIKIALKHAGDQYLDLATRLAGALIDATDGDTRAIQARLRAGNQLRNRNFAFLHLATSMLEKALRREIAELSPAAKGQPGEGGPLSLVPFEEMDTRVALGGVSKPFEIRYADQLQTLNVRLAFLLDRDILRGSQNPFRPEVFLVALQQAWNEFDTEPESAPLLQPMVKPGMFIELGPMLDALNLALQSKGVLPGSVDGYKGRKADAAKAAPSRARSNQAALAQQLRQFFASSEVAGSAAGEIVDGIAGGIIQSAGGDIDLSIPDLPMSALTAGSSWAPNGAQAAPRATGAGGHASAHGASAHGVAGHAGAGAAAASGVAFGPGAGSGDAGGPLPAGTVMMAVPAGAVMVAMPGGTGLPAGAAGGDGGVGGVGVAGGFVPAAGLPAGAVQGAGGVWLQGPAQGFQPGALTNEDAQRLVQIGGKQPLLAYLAQLQKAVPYDSIGGLGVMAGAASGKAAAAGPGPAPAGESPESAKVFYLPNLKQSMPQGSLSRNDESTIDLLSAVFDTVFRDQNISQEIRDLIRFLQIPVLKAALVDKNFFFQDAHPARRLIDLLSRMGWEQRKGPDDPLFQAMQRSVDRVGRDYDHELSVFTEAVNELEASIQAEERAAATAIAAPIAAALKQEKMAESGKLAKNSVALRIGTGEVIAVVEAFLEQRWVSVLTVAYSIEDDKPGAVNNATRTMDELIWSVRPKLNGDERKQLIARLPGLLSQLNKWLDVIKWQDADRLQFFAELAECHASIVRAPIEMSPERQLEISMQVAQRAAERRLQLQAKADAEEKAAAEALVHRPAPDAEDEDAAVEVDGLARGMWLEFMQDGGGSRKVKLAWISPLRTLYIFSTAARQEAFSMSGEQLAQRFRERTAQVVRSDGVVAVALSQALARAADNDASIDPPASAFG</sequence>
<evidence type="ECO:0000256" key="1">
    <source>
        <dbReference type="SAM" id="Coils"/>
    </source>
</evidence>
<evidence type="ECO:0000256" key="2">
    <source>
        <dbReference type="SAM" id="MobiDB-lite"/>
    </source>
</evidence>
<comment type="caution">
    <text evidence="3">The sequence shown here is derived from an EMBL/GenBank/DDBJ whole genome shotgun (WGS) entry which is preliminary data.</text>
</comment>
<reference evidence="3 4" key="1">
    <citation type="submission" date="2020-01" db="EMBL/GenBank/DDBJ databases">
        <authorList>
            <person name="Lee S.D."/>
        </authorList>
    </citation>
    <scope>NUCLEOTIDE SEQUENCE [LARGE SCALE GENOMIC DNA]</scope>
    <source>
        <strain evidence="3 4">SAP-35</strain>
    </source>
</reference>
<reference evidence="4" key="2">
    <citation type="submission" date="2023-07" db="EMBL/GenBank/DDBJ databases">
        <title>Duganella aceri sp. nov., isolated from tree sap.</title>
        <authorList>
            <person name="Kim I.S."/>
        </authorList>
    </citation>
    <scope>NUCLEOTIDE SEQUENCE [LARGE SCALE GENOMIC DNA]</scope>
    <source>
        <strain evidence="4">SAP-35</strain>
    </source>
</reference>
<evidence type="ECO:0000313" key="4">
    <source>
        <dbReference type="Proteomes" id="UP000666369"/>
    </source>
</evidence>
<dbReference type="InterPro" id="IPR012434">
    <property type="entry name" value="DUF1631"/>
</dbReference>
<dbReference type="Pfam" id="PF07793">
    <property type="entry name" value="DUF1631"/>
    <property type="match status" value="2"/>
</dbReference>
<keyword evidence="4" id="KW-1185">Reference proteome</keyword>
<organism evidence="3 4">
    <name type="scientific">Duganella aceris</name>
    <dbReference type="NCBI Taxonomy" id="2703883"/>
    <lineage>
        <taxon>Bacteria</taxon>
        <taxon>Pseudomonadati</taxon>
        <taxon>Pseudomonadota</taxon>
        <taxon>Betaproteobacteria</taxon>
        <taxon>Burkholderiales</taxon>
        <taxon>Oxalobacteraceae</taxon>
        <taxon>Telluria group</taxon>
        <taxon>Duganella</taxon>
    </lineage>
</organism>
<gene>
    <name evidence="3" type="ORF">GW587_12080</name>
</gene>